<dbReference type="eggNOG" id="COG0318">
    <property type="taxonomic scope" value="Bacteria"/>
</dbReference>
<evidence type="ECO:0000313" key="2">
    <source>
        <dbReference type="EMBL" id="EPR73385.1"/>
    </source>
</evidence>
<sequence>MNVFDHLFDTTKNLEKDFLLGSKETVSFQKLYSDSLKIASYLKETAGENQHITLISPNSAFFITAYLGILKSGNTCVPLNFAIEQGNLDYILNTTESALVFITKSLKRKLEFNSNIHLIDEDASLEIREYQNILEMNSNFDSNRVSEIIFTSGSTGEPKGVMISHQNIIANTDAIITYLKLTSNDAMCVVLPFFYCYGLSLLHTHLKVGGSLVLNNSFIFLGSVINDLKNYNCTGFAGVPSHFQILLKKSQTFKTEVFPSLRYVTQAGGKLHTIFIDEFTEAFPTKEFYVMYGQTEATARLSYLPPEFIHTKTSSIGKAIPNVELKIVNDKGETATINEEGELLARGENIMLGYFKDKEGTDLAIKDGWLHTGDLAKIDKDGFIYLVARKKKS</sequence>
<keyword evidence="2" id="KW-0436">Ligase</keyword>
<evidence type="ECO:0000313" key="3">
    <source>
        <dbReference type="Proteomes" id="UP000014962"/>
    </source>
</evidence>
<dbReference type="Proteomes" id="UP000014962">
    <property type="component" value="Unassembled WGS sequence"/>
</dbReference>
<dbReference type="SUPFAM" id="SSF56801">
    <property type="entry name" value="Acetyl-CoA synthetase-like"/>
    <property type="match status" value="1"/>
</dbReference>
<reference evidence="2 3" key="1">
    <citation type="journal article" date="2013" name="Genome Announc.">
        <title>Draft Genome Sequence of Winogradskyella psychrotolerans RS-3T, Isolated from the Marine Transect of Kongsfjorden, Ny-Alesund, Svalbard, Arctic Ocean.</title>
        <authorList>
            <person name="Kumar Pinnaka A."/>
            <person name="Ara S."/>
            <person name="Singh A."/>
            <person name="Shivaji S."/>
        </authorList>
    </citation>
    <scope>NUCLEOTIDE SEQUENCE [LARGE SCALE GENOMIC DNA]</scope>
    <source>
        <strain evidence="2 3">RS-3</strain>
    </source>
</reference>
<dbReference type="AlphaFoldDB" id="S7VT13"/>
<gene>
    <name evidence="2" type="ORF">ADIWIN_1415</name>
</gene>
<dbReference type="InterPro" id="IPR020845">
    <property type="entry name" value="AMP-binding_CS"/>
</dbReference>
<dbReference type="RefSeq" id="WP_020894285.1">
    <property type="nucleotide sequence ID" value="NZ_ATMR01000091.1"/>
</dbReference>
<dbReference type="InterPro" id="IPR042099">
    <property type="entry name" value="ANL_N_sf"/>
</dbReference>
<name>S7VT13_9FLAO</name>
<dbReference type="PROSITE" id="PS00455">
    <property type="entry name" value="AMP_BINDING"/>
    <property type="match status" value="1"/>
</dbReference>
<proteinExistence type="predicted"/>
<feature type="domain" description="AMP-dependent synthetase/ligase" evidence="1">
    <location>
        <begin position="15"/>
        <end position="355"/>
    </location>
</feature>
<dbReference type="EMBL" id="ATMR01000091">
    <property type="protein sequence ID" value="EPR73385.1"/>
    <property type="molecule type" value="Genomic_DNA"/>
</dbReference>
<dbReference type="STRING" id="641526.ADIWIN_1415"/>
<dbReference type="PANTHER" id="PTHR24096:SF267">
    <property type="entry name" value="MALONATE--COA LIGASE ACSF3, MITOCHONDRIAL"/>
    <property type="match status" value="1"/>
</dbReference>
<protein>
    <submittedName>
        <fullName evidence="2">Long-chain-fatty-acid--CoA ligase</fullName>
        <ecNumber evidence="2">6.2.1.3</ecNumber>
    </submittedName>
</protein>
<dbReference type="EC" id="6.2.1.3" evidence="2"/>
<accession>S7VT13</accession>
<dbReference type="PATRIC" id="fig|641526.4.peg.1404"/>
<keyword evidence="3" id="KW-1185">Reference proteome</keyword>
<dbReference type="PANTHER" id="PTHR24096">
    <property type="entry name" value="LONG-CHAIN-FATTY-ACID--COA LIGASE"/>
    <property type="match status" value="1"/>
</dbReference>
<comment type="caution">
    <text evidence="2">The sequence shown here is derived from an EMBL/GenBank/DDBJ whole genome shotgun (WGS) entry which is preliminary data.</text>
</comment>
<dbReference type="Pfam" id="PF00501">
    <property type="entry name" value="AMP-binding"/>
    <property type="match status" value="1"/>
</dbReference>
<dbReference type="Gene3D" id="3.40.50.12780">
    <property type="entry name" value="N-terminal domain of ligase-like"/>
    <property type="match status" value="1"/>
</dbReference>
<organism evidence="2 3">
    <name type="scientific">Winogradskyella psychrotolerans RS-3</name>
    <dbReference type="NCBI Taxonomy" id="641526"/>
    <lineage>
        <taxon>Bacteria</taxon>
        <taxon>Pseudomonadati</taxon>
        <taxon>Bacteroidota</taxon>
        <taxon>Flavobacteriia</taxon>
        <taxon>Flavobacteriales</taxon>
        <taxon>Flavobacteriaceae</taxon>
        <taxon>Winogradskyella</taxon>
    </lineage>
</organism>
<dbReference type="GO" id="GO:0004467">
    <property type="term" value="F:long-chain fatty acid-CoA ligase activity"/>
    <property type="evidence" value="ECO:0007669"/>
    <property type="project" value="UniProtKB-EC"/>
</dbReference>
<dbReference type="InterPro" id="IPR000873">
    <property type="entry name" value="AMP-dep_synth/lig_dom"/>
</dbReference>
<evidence type="ECO:0000259" key="1">
    <source>
        <dbReference type="Pfam" id="PF00501"/>
    </source>
</evidence>